<name>A0A9J6EAX8_RHIMP</name>
<proteinExistence type="predicted"/>
<feature type="compositionally biased region" description="Basic residues" evidence="1">
    <location>
        <begin position="381"/>
        <end position="390"/>
    </location>
</feature>
<feature type="region of interest" description="Disordered" evidence="1">
    <location>
        <begin position="1"/>
        <end position="310"/>
    </location>
</feature>
<dbReference type="EMBL" id="JABSTU010000005">
    <property type="protein sequence ID" value="KAH8031490.1"/>
    <property type="molecule type" value="Genomic_DNA"/>
</dbReference>
<feature type="compositionally biased region" description="Basic and acidic residues" evidence="1">
    <location>
        <begin position="40"/>
        <end position="71"/>
    </location>
</feature>
<dbReference type="Proteomes" id="UP000821866">
    <property type="component" value="Chromosome 3"/>
</dbReference>
<feature type="compositionally biased region" description="Acidic residues" evidence="1">
    <location>
        <begin position="301"/>
        <end position="310"/>
    </location>
</feature>
<protein>
    <submittedName>
        <fullName evidence="2">Uncharacterized protein</fullName>
    </submittedName>
</protein>
<evidence type="ECO:0000313" key="2">
    <source>
        <dbReference type="EMBL" id="KAH8031490.1"/>
    </source>
</evidence>
<feature type="compositionally biased region" description="Basic and acidic residues" evidence="1">
    <location>
        <begin position="397"/>
        <end position="406"/>
    </location>
</feature>
<accession>A0A9J6EAX8</accession>
<feature type="compositionally biased region" description="Polar residues" evidence="1">
    <location>
        <begin position="252"/>
        <end position="264"/>
    </location>
</feature>
<feature type="region of interest" description="Disordered" evidence="1">
    <location>
        <begin position="334"/>
        <end position="414"/>
    </location>
</feature>
<evidence type="ECO:0000256" key="1">
    <source>
        <dbReference type="SAM" id="MobiDB-lite"/>
    </source>
</evidence>
<reference evidence="2" key="2">
    <citation type="submission" date="2021-09" db="EMBL/GenBank/DDBJ databases">
        <authorList>
            <person name="Jia N."/>
            <person name="Wang J."/>
            <person name="Shi W."/>
            <person name="Du L."/>
            <person name="Sun Y."/>
            <person name="Zhan W."/>
            <person name="Jiang J."/>
            <person name="Wang Q."/>
            <person name="Zhang B."/>
            <person name="Ji P."/>
            <person name="Sakyi L.B."/>
            <person name="Cui X."/>
            <person name="Yuan T."/>
            <person name="Jiang B."/>
            <person name="Yang W."/>
            <person name="Lam T.T.-Y."/>
            <person name="Chang Q."/>
            <person name="Ding S."/>
            <person name="Wang X."/>
            <person name="Zhu J."/>
            <person name="Ruan X."/>
            <person name="Zhao L."/>
            <person name="Wei J."/>
            <person name="Que T."/>
            <person name="Du C."/>
            <person name="Cheng J."/>
            <person name="Dai P."/>
            <person name="Han X."/>
            <person name="Huang E."/>
            <person name="Gao Y."/>
            <person name="Liu J."/>
            <person name="Shao H."/>
            <person name="Ye R."/>
            <person name="Li L."/>
            <person name="Wei W."/>
            <person name="Wang X."/>
            <person name="Wang C."/>
            <person name="Huo Q."/>
            <person name="Li W."/>
            <person name="Guo W."/>
            <person name="Chen H."/>
            <person name="Chen S."/>
            <person name="Zhou L."/>
            <person name="Zhou L."/>
            <person name="Ni X."/>
            <person name="Tian J."/>
            <person name="Zhou Y."/>
            <person name="Sheng Y."/>
            <person name="Liu T."/>
            <person name="Pan Y."/>
            <person name="Xia L."/>
            <person name="Li J."/>
            <person name="Zhao F."/>
            <person name="Cao W."/>
        </authorList>
    </citation>
    <scope>NUCLEOTIDE SEQUENCE</scope>
    <source>
        <strain evidence="2">Rmic-2018</strain>
        <tissue evidence="2">Larvae</tissue>
    </source>
</reference>
<feature type="compositionally biased region" description="Basic and acidic residues" evidence="1">
    <location>
        <begin position="239"/>
        <end position="251"/>
    </location>
</feature>
<organism evidence="2 3">
    <name type="scientific">Rhipicephalus microplus</name>
    <name type="common">Cattle tick</name>
    <name type="synonym">Boophilus microplus</name>
    <dbReference type="NCBI Taxonomy" id="6941"/>
    <lineage>
        <taxon>Eukaryota</taxon>
        <taxon>Metazoa</taxon>
        <taxon>Ecdysozoa</taxon>
        <taxon>Arthropoda</taxon>
        <taxon>Chelicerata</taxon>
        <taxon>Arachnida</taxon>
        <taxon>Acari</taxon>
        <taxon>Parasitiformes</taxon>
        <taxon>Ixodida</taxon>
        <taxon>Ixodoidea</taxon>
        <taxon>Ixodidae</taxon>
        <taxon>Rhipicephalinae</taxon>
        <taxon>Rhipicephalus</taxon>
        <taxon>Boophilus</taxon>
    </lineage>
</organism>
<feature type="compositionally biased region" description="Basic and acidic residues" evidence="1">
    <location>
        <begin position="134"/>
        <end position="207"/>
    </location>
</feature>
<keyword evidence="3" id="KW-1185">Reference proteome</keyword>
<feature type="compositionally biased region" description="Basic and acidic residues" evidence="1">
    <location>
        <begin position="80"/>
        <end position="89"/>
    </location>
</feature>
<dbReference type="VEuPathDB" id="VectorBase:LOC119164728"/>
<feature type="compositionally biased region" description="Basic and acidic residues" evidence="1">
    <location>
        <begin position="1"/>
        <end position="22"/>
    </location>
</feature>
<comment type="caution">
    <text evidence="2">The sequence shown here is derived from an EMBL/GenBank/DDBJ whole genome shotgun (WGS) entry which is preliminary data.</text>
</comment>
<feature type="compositionally biased region" description="Basic and acidic residues" evidence="1">
    <location>
        <begin position="266"/>
        <end position="285"/>
    </location>
</feature>
<sequence length="414" mass="46297">MFEDKAKSEAELEARPDFDGHSKSKLLIETPVQSKATTHPKAESKPPSEGKSEAKLQEKQRTKRLKEEDVVNRIAKRSRKDSEQKKETEESSETGAPENGAEKDRQDSALEPGEAAPKSTHTPEVQASPKKGKKEGEKDKVKEKDAAESKPVREKSKRQAERQSRKHDIEKALSLDTRHGTERQSRRAGKADKPLSPGMKRDGERQPRKGKKAEKTLSPGAKHISDRQSRRGTKVQSPEAKRDENSNKSDDQLSSIEPESQFPTEEQIREAARAKLASKIEKPVDPYEIPLPPPIDIPSVPDEDEEDDMAVDEAATEMSQRELRLFEMSPHLIEHSYTKIPDDEDADAAEKPHTPSPSRKRGRSLVSENEAELDEAGKSPSPRRRQRRKKGVGENAVQHEVKEDKSAALIVGQS</sequence>
<gene>
    <name evidence="2" type="ORF">HPB51_017763</name>
</gene>
<dbReference type="AlphaFoldDB" id="A0A9J6EAX8"/>
<reference evidence="2" key="1">
    <citation type="journal article" date="2020" name="Cell">
        <title>Large-Scale Comparative Analyses of Tick Genomes Elucidate Their Genetic Diversity and Vector Capacities.</title>
        <authorList>
            <consortium name="Tick Genome and Microbiome Consortium (TIGMIC)"/>
            <person name="Jia N."/>
            <person name="Wang J."/>
            <person name="Shi W."/>
            <person name="Du L."/>
            <person name="Sun Y."/>
            <person name="Zhan W."/>
            <person name="Jiang J.F."/>
            <person name="Wang Q."/>
            <person name="Zhang B."/>
            <person name="Ji P."/>
            <person name="Bell-Sakyi L."/>
            <person name="Cui X.M."/>
            <person name="Yuan T.T."/>
            <person name="Jiang B.G."/>
            <person name="Yang W.F."/>
            <person name="Lam T.T."/>
            <person name="Chang Q.C."/>
            <person name="Ding S.J."/>
            <person name="Wang X.J."/>
            <person name="Zhu J.G."/>
            <person name="Ruan X.D."/>
            <person name="Zhao L."/>
            <person name="Wei J.T."/>
            <person name="Ye R.Z."/>
            <person name="Que T.C."/>
            <person name="Du C.H."/>
            <person name="Zhou Y.H."/>
            <person name="Cheng J.X."/>
            <person name="Dai P.F."/>
            <person name="Guo W.B."/>
            <person name="Han X.H."/>
            <person name="Huang E.J."/>
            <person name="Li L.F."/>
            <person name="Wei W."/>
            <person name="Gao Y.C."/>
            <person name="Liu J.Z."/>
            <person name="Shao H.Z."/>
            <person name="Wang X."/>
            <person name="Wang C.C."/>
            <person name="Yang T.C."/>
            <person name="Huo Q.B."/>
            <person name="Li W."/>
            <person name="Chen H.Y."/>
            <person name="Chen S.E."/>
            <person name="Zhou L.G."/>
            <person name="Ni X.B."/>
            <person name="Tian J.H."/>
            <person name="Sheng Y."/>
            <person name="Liu T."/>
            <person name="Pan Y.S."/>
            <person name="Xia L.Y."/>
            <person name="Li J."/>
            <person name="Zhao F."/>
            <person name="Cao W.C."/>
        </authorList>
    </citation>
    <scope>NUCLEOTIDE SEQUENCE</scope>
    <source>
        <strain evidence="2">Rmic-2018</strain>
    </source>
</reference>
<evidence type="ECO:0000313" key="3">
    <source>
        <dbReference type="Proteomes" id="UP000821866"/>
    </source>
</evidence>